<evidence type="ECO:0000256" key="1">
    <source>
        <dbReference type="ARBA" id="ARBA00022676"/>
    </source>
</evidence>
<evidence type="ECO:0000313" key="6">
    <source>
        <dbReference type="EMBL" id="GIJ35296.1"/>
    </source>
</evidence>
<dbReference type="EMBL" id="BOPD01000028">
    <property type="protein sequence ID" value="GIJ35296.1"/>
    <property type="molecule type" value="Genomic_DNA"/>
</dbReference>
<dbReference type="Proteomes" id="UP000607311">
    <property type="component" value="Unassembled WGS sequence"/>
</dbReference>
<keyword evidence="3" id="KW-1133">Transmembrane helix</keyword>
<keyword evidence="3" id="KW-0812">Transmembrane</keyword>
<dbReference type="Pfam" id="PF00534">
    <property type="entry name" value="Glycos_transf_1"/>
    <property type="match status" value="1"/>
</dbReference>
<proteinExistence type="predicted"/>
<feature type="transmembrane region" description="Helical" evidence="3">
    <location>
        <begin position="21"/>
        <end position="44"/>
    </location>
</feature>
<feature type="transmembrane region" description="Helical" evidence="3">
    <location>
        <begin position="133"/>
        <end position="155"/>
    </location>
</feature>
<name>A0A9W5UUI0_9ACTN</name>
<evidence type="ECO:0000259" key="5">
    <source>
        <dbReference type="Pfam" id="PF13439"/>
    </source>
</evidence>
<evidence type="ECO:0000256" key="3">
    <source>
        <dbReference type="SAM" id="Phobius"/>
    </source>
</evidence>
<keyword evidence="2" id="KW-0808">Transferase</keyword>
<gene>
    <name evidence="6" type="ORF">Vse01_44440</name>
</gene>
<keyword evidence="3" id="KW-0472">Membrane</keyword>
<evidence type="ECO:0000259" key="4">
    <source>
        <dbReference type="Pfam" id="PF00534"/>
    </source>
</evidence>
<dbReference type="SUPFAM" id="SSF53756">
    <property type="entry name" value="UDP-Glycosyltransferase/glycogen phosphorylase"/>
    <property type="match status" value="1"/>
</dbReference>
<evidence type="ECO:0000256" key="2">
    <source>
        <dbReference type="ARBA" id="ARBA00022679"/>
    </source>
</evidence>
<dbReference type="Gene3D" id="3.40.50.2000">
    <property type="entry name" value="Glycogen Phosphorylase B"/>
    <property type="match status" value="2"/>
</dbReference>
<dbReference type="InterPro" id="IPR001296">
    <property type="entry name" value="Glyco_trans_1"/>
</dbReference>
<feature type="domain" description="Glycosyltransferase subfamily 4-like N-terminal" evidence="5">
    <location>
        <begin position="212"/>
        <end position="389"/>
    </location>
</feature>
<dbReference type="GO" id="GO:0016757">
    <property type="term" value="F:glycosyltransferase activity"/>
    <property type="evidence" value="ECO:0007669"/>
    <property type="project" value="UniProtKB-KW"/>
</dbReference>
<organism evidence="6 7">
    <name type="scientific">Micromonospora sediminimaris</name>
    <dbReference type="NCBI Taxonomy" id="547162"/>
    <lineage>
        <taxon>Bacteria</taxon>
        <taxon>Bacillati</taxon>
        <taxon>Actinomycetota</taxon>
        <taxon>Actinomycetes</taxon>
        <taxon>Micromonosporales</taxon>
        <taxon>Micromonosporaceae</taxon>
        <taxon>Micromonospora</taxon>
    </lineage>
</organism>
<keyword evidence="7" id="KW-1185">Reference proteome</keyword>
<dbReference type="InterPro" id="IPR050194">
    <property type="entry name" value="Glycosyltransferase_grp1"/>
</dbReference>
<feature type="transmembrane region" description="Helical" evidence="3">
    <location>
        <begin position="50"/>
        <end position="72"/>
    </location>
</feature>
<dbReference type="GO" id="GO:1901137">
    <property type="term" value="P:carbohydrate derivative biosynthetic process"/>
    <property type="evidence" value="ECO:0007669"/>
    <property type="project" value="UniProtKB-ARBA"/>
</dbReference>
<sequence>MHSLRPKRHDMDLTQAVLEHPYLVLGPFVLIEGPAATITAGTLVGAGAAAFWPIWLIVALAEVVGDSLLYLIGRSARRPWVASLLSRFKATALLDRLTGMSLPRLVITAKLVDVFALPAFVSAGLAGLPYPRFAAWVGAAAAVRGLVLIGLGALLGSQLSGLLALPGGIFLLTAAVAVPVAVFRLVIKRYHRRKVVRPMRILIGADTYAPHVNGASYFAQRLAVALTARHEVHVVAPSTDTRNHAGMSSDGVVEHRVRSLPVPGHPRFRFCPPLGLRAAARRILDEVQPDVVHVQSHFPLCRALVDAAHERGLFVIATNHFMPENLIHYLPIGNAGRTRAHNWAWRDAARVFAKADIVTAPTPYAATLAVVSGVSGPVLPISCGIDLTRFREQAPAAEFRSAYSLAHKPTITYVGRLDAEKNLDVVMRAFAVVRRSLDVQLLLVGTGSEDRTLRSLAGELGVAEHVTFTGFIPDEDLPSAYAASAVFVNAGTAELQSLVTLEAMASGRPVIGADAAALPHLVRDKETGYLFPPGDVVVLSERLLTVLGDPKHAEELGHRARAVAEEHDQTHTVSAFEQLYRMRPARESPAPAEVAA</sequence>
<dbReference type="PANTHER" id="PTHR45947">
    <property type="entry name" value="SULFOQUINOVOSYL TRANSFERASE SQD2"/>
    <property type="match status" value="1"/>
</dbReference>
<dbReference type="PANTHER" id="PTHR45947:SF3">
    <property type="entry name" value="SULFOQUINOVOSYL TRANSFERASE SQD2"/>
    <property type="match status" value="1"/>
</dbReference>
<protein>
    <submittedName>
        <fullName evidence="6">Uncharacterized protein</fullName>
    </submittedName>
</protein>
<feature type="transmembrane region" description="Helical" evidence="3">
    <location>
        <begin position="162"/>
        <end position="187"/>
    </location>
</feature>
<accession>A0A9W5UUI0</accession>
<comment type="caution">
    <text evidence="6">The sequence shown here is derived from an EMBL/GenBank/DDBJ whole genome shotgun (WGS) entry which is preliminary data.</text>
</comment>
<reference evidence="6" key="1">
    <citation type="submission" date="2021-01" db="EMBL/GenBank/DDBJ databases">
        <title>Whole genome shotgun sequence of Verrucosispora sediminis NBRC 107745.</title>
        <authorList>
            <person name="Komaki H."/>
            <person name="Tamura T."/>
        </authorList>
    </citation>
    <scope>NUCLEOTIDE SEQUENCE</scope>
    <source>
        <strain evidence="6">NBRC 107745</strain>
    </source>
</reference>
<dbReference type="InterPro" id="IPR028098">
    <property type="entry name" value="Glyco_trans_4-like_N"/>
</dbReference>
<keyword evidence="1" id="KW-0328">Glycosyltransferase</keyword>
<dbReference type="AlphaFoldDB" id="A0A9W5UUI0"/>
<feature type="transmembrane region" description="Helical" evidence="3">
    <location>
        <begin position="105"/>
        <end position="127"/>
    </location>
</feature>
<evidence type="ECO:0000313" key="7">
    <source>
        <dbReference type="Proteomes" id="UP000607311"/>
    </source>
</evidence>
<dbReference type="Pfam" id="PF13439">
    <property type="entry name" value="Glyco_transf_4"/>
    <property type="match status" value="1"/>
</dbReference>
<feature type="domain" description="Glycosyl transferase family 1" evidence="4">
    <location>
        <begin position="407"/>
        <end position="562"/>
    </location>
</feature>